<feature type="binding site" evidence="6">
    <location>
        <position position="163"/>
    </location>
    <ligand>
        <name>S-adenosyl-L-methionine</name>
        <dbReference type="ChEBI" id="CHEBI:59789"/>
    </ligand>
</feature>
<reference evidence="7 8" key="1">
    <citation type="submission" date="2018-11" db="EMBL/GenBank/DDBJ databases">
        <title>Genome sequencing and assembly of Clostridium tagluense strain A121.</title>
        <authorList>
            <person name="Murakami T."/>
            <person name="Segawa T."/>
            <person name="Shcherbakova V.A."/>
            <person name="Mori H."/>
            <person name="Yoshimura Y."/>
        </authorList>
    </citation>
    <scope>NUCLEOTIDE SEQUENCE [LARGE SCALE GENOMIC DNA]</scope>
    <source>
        <strain evidence="7 8">A121</strain>
    </source>
</reference>
<accession>A0A401UHW2</accession>
<dbReference type="PANTHER" id="PTHR43648:SF1">
    <property type="entry name" value="ELECTRON TRANSFER FLAVOPROTEIN BETA SUBUNIT LYSINE METHYLTRANSFERASE"/>
    <property type="match status" value="1"/>
</dbReference>
<gene>
    <name evidence="6 7" type="primary">prmA</name>
    <name evidence="7" type="ORF">Ctaglu_07190</name>
</gene>
<dbReference type="InterPro" id="IPR050078">
    <property type="entry name" value="Ribosomal_L11_MeTrfase_PrmA"/>
</dbReference>
<comment type="subcellular location">
    <subcellularLocation>
        <location evidence="6">Cytoplasm</location>
    </subcellularLocation>
</comment>
<dbReference type="NCBIfam" id="TIGR00406">
    <property type="entry name" value="prmA"/>
    <property type="match status" value="1"/>
</dbReference>
<keyword evidence="2 6" id="KW-0963">Cytoplasm</keyword>
<dbReference type="InterPro" id="IPR004498">
    <property type="entry name" value="Ribosomal_PrmA_MeTrfase"/>
</dbReference>
<dbReference type="SUPFAM" id="SSF53335">
    <property type="entry name" value="S-adenosyl-L-methionine-dependent methyltransferases"/>
    <property type="match status" value="1"/>
</dbReference>
<keyword evidence="5 6" id="KW-0949">S-adenosyl-L-methionine</keyword>
<feature type="binding site" evidence="6">
    <location>
        <position position="206"/>
    </location>
    <ligand>
        <name>S-adenosyl-L-methionine</name>
        <dbReference type="ChEBI" id="CHEBI:59789"/>
    </ligand>
</feature>
<comment type="caution">
    <text evidence="7">The sequence shown here is derived from an EMBL/GenBank/DDBJ whole genome shotgun (WGS) entry which is preliminary data.</text>
</comment>
<name>A0A401UHW2_9CLOT</name>
<evidence type="ECO:0000256" key="3">
    <source>
        <dbReference type="ARBA" id="ARBA00022603"/>
    </source>
</evidence>
<keyword evidence="3 6" id="KW-0489">Methyltransferase</keyword>
<dbReference type="GO" id="GO:0005840">
    <property type="term" value="C:ribosome"/>
    <property type="evidence" value="ECO:0007669"/>
    <property type="project" value="UniProtKB-KW"/>
</dbReference>
<dbReference type="GO" id="GO:0005737">
    <property type="term" value="C:cytoplasm"/>
    <property type="evidence" value="ECO:0007669"/>
    <property type="project" value="UniProtKB-SubCell"/>
</dbReference>
<dbReference type="Pfam" id="PF06325">
    <property type="entry name" value="PrmA"/>
    <property type="match status" value="1"/>
</dbReference>
<dbReference type="RefSeq" id="WP_124998180.1">
    <property type="nucleotide sequence ID" value="NZ_BHYK01000003.1"/>
</dbReference>
<dbReference type="CDD" id="cd02440">
    <property type="entry name" value="AdoMet_MTases"/>
    <property type="match status" value="1"/>
</dbReference>
<keyword evidence="8" id="KW-1185">Reference proteome</keyword>
<dbReference type="PIRSF" id="PIRSF000401">
    <property type="entry name" value="RPL11_MTase"/>
    <property type="match status" value="1"/>
</dbReference>
<comment type="similarity">
    <text evidence="1 6">Belongs to the methyltransferase superfamily. PrmA family.</text>
</comment>
<evidence type="ECO:0000256" key="4">
    <source>
        <dbReference type="ARBA" id="ARBA00022679"/>
    </source>
</evidence>
<feature type="binding site" evidence="6">
    <location>
        <position position="248"/>
    </location>
    <ligand>
        <name>S-adenosyl-L-methionine</name>
        <dbReference type="ChEBI" id="CHEBI:59789"/>
    </ligand>
</feature>
<evidence type="ECO:0000313" key="8">
    <source>
        <dbReference type="Proteomes" id="UP000287872"/>
    </source>
</evidence>
<comment type="function">
    <text evidence="6">Methylates ribosomal protein L11.</text>
</comment>
<proteinExistence type="inferred from homology"/>
<keyword evidence="4 6" id="KW-0808">Transferase</keyword>
<dbReference type="GO" id="GO:0032259">
    <property type="term" value="P:methylation"/>
    <property type="evidence" value="ECO:0007669"/>
    <property type="project" value="UniProtKB-KW"/>
</dbReference>
<dbReference type="AlphaFoldDB" id="A0A401UHW2"/>
<dbReference type="Gene3D" id="3.40.50.150">
    <property type="entry name" value="Vaccinia Virus protein VP39"/>
    <property type="match status" value="1"/>
</dbReference>
<feature type="binding site" evidence="6">
    <location>
        <position position="184"/>
    </location>
    <ligand>
        <name>S-adenosyl-L-methionine</name>
        <dbReference type="ChEBI" id="CHEBI:59789"/>
    </ligand>
</feature>
<keyword evidence="7" id="KW-0689">Ribosomal protein</keyword>
<comment type="catalytic activity">
    <reaction evidence="6">
        <text>L-lysyl-[protein] + 3 S-adenosyl-L-methionine = N(6),N(6),N(6)-trimethyl-L-lysyl-[protein] + 3 S-adenosyl-L-homocysteine + 3 H(+)</text>
        <dbReference type="Rhea" id="RHEA:54192"/>
        <dbReference type="Rhea" id="RHEA-COMP:9752"/>
        <dbReference type="Rhea" id="RHEA-COMP:13826"/>
        <dbReference type="ChEBI" id="CHEBI:15378"/>
        <dbReference type="ChEBI" id="CHEBI:29969"/>
        <dbReference type="ChEBI" id="CHEBI:57856"/>
        <dbReference type="ChEBI" id="CHEBI:59789"/>
        <dbReference type="ChEBI" id="CHEBI:61961"/>
    </reaction>
</comment>
<organism evidence="7 8">
    <name type="scientific">Clostridium tagluense</name>
    <dbReference type="NCBI Taxonomy" id="360422"/>
    <lineage>
        <taxon>Bacteria</taxon>
        <taxon>Bacillati</taxon>
        <taxon>Bacillota</taxon>
        <taxon>Clostridia</taxon>
        <taxon>Eubacteriales</taxon>
        <taxon>Clostridiaceae</taxon>
        <taxon>Clostridium</taxon>
    </lineage>
</organism>
<dbReference type="HAMAP" id="MF_00735">
    <property type="entry name" value="Methyltr_PrmA"/>
    <property type="match status" value="1"/>
</dbReference>
<evidence type="ECO:0000256" key="6">
    <source>
        <dbReference type="HAMAP-Rule" id="MF_00735"/>
    </source>
</evidence>
<dbReference type="OrthoDB" id="9785995at2"/>
<dbReference type="InterPro" id="IPR029063">
    <property type="entry name" value="SAM-dependent_MTases_sf"/>
</dbReference>
<sequence>MNKDWIEVTIITSSEAVEAVSAMLYNTGVKGVSILDPLDMIYRRDHTTDWDYFDETIIDTNSGVVVKGYYKRDEKFEGYLEEIKAGVNKLPEFGLDKGLGTITATDVKEQDWENNWKQYYKPIKVGEKIVIKPIWEKYNKKPGEIIVELDPGMAFGTGTHETTRMCIKALERHVGEESVVFDIGTGSGILSIAAAKLGAKKTIGVDLDPVAVDSAKLNVSYNDLNNIEIIYGDLMEVIKGKASIVIANIMADIIMFLTEQVKSFIVDGGYFISSGIILSKKDEVINKLTQCGFKIEEINIEGEWVCIVASYSEITI</sequence>
<dbReference type="PANTHER" id="PTHR43648">
    <property type="entry name" value="ELECTRON TRANSFER FLAVOPROTEIN BETA SUBUNIT LYSINE METHYLTRANSFERASE"/>
    <property type="match status" value="1"/>
</dbReference>
<evidence type="ECO:0000313" key="7">
    <source>
        <dbReference type="EMBL" id="GCD09096.1"/>
    </source>
</evidence>
<evidence type="ECO:0000256" key="2">
    <source>
        <dbReference type="ARBA" id="ARBA00022490"/>
    </source>
</evidence>
<keyword evidence="7" id="KW-0687">Ribonucleoprotein</keyword>
<dbReference type="EC" id="2.1.1.-" evidence="6"/>
<evidence type="ECO:0000256" key="1">
    <source>
        <dbReference type="ARBA" id="ARBA00009741"/>
    </source>
</evidence>
<dbReference type="GeneID" id="77242460"/>
<dbReference type="EMBL" id="BHYK01000003">
    <property type="protein sequence ID" value="GCD09096.1"/>
    <property type="molecule type" value="Genomic_DNA"/>
</dbReference>
<protein>
    <recommendedName>
        <fullName evidence="6">Ribosomal protein L11 methyltransferase</fullName>
        <shortName evidence="6">L11 Mtase</shortName>
        <ecNumber evidence="6">2.1.1.-</ecNumber>
    </recommendedName>
</protein>
<dbReference type="Proteomes" id="UP000287872">
    <property type="component" value="Unassembled WGS sequence"/>
</dbReference>
<evidence type="ECO:0000256" key="5">
    <source>
        <dbReference type="ARBA" id="ARBA00022691"/>
    </source>
</evidence>
<dbReference type="GO" id="GO:0016279">
    <property type="term" value="F:protein-lysine N-methyltransferase activity"/>
    <property type="evidence" value="ECO:0007669"/>
    <property type="project" value="RHEA"/>
</dbReference>